<dbReference type="PANTHER" id="PTHR30469">
    <property type="entry name" value="MULTIDRUG RESISTANCE PROTEIN MDTA"/>
    <property type="match status" value="1"/>
</dbReference>
<feature type="region of interest" description="Disordered" evidence="1">
    <location>
        <begin position="1"/>
        <end position="29"/>
    </location>
</feature>
<gene>
    <name evidence="3" type="ORF">KC729_21475</name>
</gene>
<protein>
    <submittedName>
        <fullName evidence="3">Biotin/lipoyl-binding protein</fullName>
    </submittedName>
</protein>
<dbReference type="GO" id="GO:1990281">
    <property type="term" value="C:efflux pump complex"/>
    <property type="evidence" value="ECO:0007669"/>
    <property type="project" value="TreeGrafter"/>
</dbReference>
<reference evidence="3" key="2">
    <citation type="journal article" date="2021" name="Microbiome">
        <title>Successional dynamics and alternative stable states in a saline activated sludge microbial community over 9 years.</title>
        <authorList>
            <person name="Wang Y."/>
            <person name="Ye J."/>
            <person name="Ju F."/>
            <person name="Liu L."/>
            <person name="Boyd J.A."/>
            <person name="Deng Y."/>
            <person name="Parks D.H."/>
            <person name="Jiang X."/>
            <person name="Yin X."/>
            <person name="Woodcroft B.J."/>
            <person name="Tyson G.W."/>
            <person name="Hugenholtz P."/>
            <person name="Polz M.F."/>
            <person name="Zhang T."/>
        </authorList>
    </citation>
    <scope>NUCLEOTIDE SEQUENCE</scope>
    <source>
        <strain evidence="3">HKST-UBA01</strain>
    </source>
</reference>
<feature type="non-terminal residue" evidence="3">
    <location>
        <position position="157"/>
    </location>
</feature>
<feature type="region of interest" description="Disordered" evidence="1">
    <location>
        <begin position="60"/>
        <end position="93"/>
    </location>
</feature>
<name>A0A956M5J6_UNCEI</name>
<reference evidence="3" key="1">
    <citation type="submission" date="2020-04" db="EMBL/GenBank/DDBJ databases">
        <authorList>
            <person name="Zhang T."/>
        </authorList>
    </citation>
    <scope>NUCLEOTIDE SEQUENCE</scope>
    <source>
        <strain evidence="3">HKST-UBA01</strain>
    </source>
</reference>
<organism evidence="3 4">
    <name type="scientific">Eiseniibacteriota bacterium</name>
    <dbReference type="NCBI Taxonomy" id="2212470"/>
    <lineage>
        <taxon>Bacteria</taxon>
        <taxon>Candidatus Eiseniibacteriota</taxon>
    </lineage>
</organism>
<evidence type="ECO:0000256" key="1">
    <source>
        <dbReference type="SAM" id="MobiDB-lite"/>
    </source>
</evidence>
<dbReference type="Proteomes" id="UP000697710">
    <property type="component" value="Unassembled WGS sequence"/>
</dbReference>
<comment type="caution">
    <text evidence="3">The sequence shown here is derived from an EMBL/GenBank/DDBJ whole genome shotgun (WGS) entry which is preliminary data.</text>
</comment>
<proteinExistence type="predicted"/>
<feature type="compositionally biased region" description="Gly residues" evidence="1">
    <location>
        <begin position="76"/>
        <end position="85"/>
    </location>
</feature>
<dbReference type="EMBL" id="JAGQHR010001076">
    <property type="protein sequence ID" value="MCA9730266.1"/>
    <property type="molecule type" value="Genomic_DNA"/>
</dbReference>
<dbReference type="Gene3D" id="2.40.50.100">
    <property type="match status" value="1"/>
</dbReference>
<evidence type="ECO:0000313" key="4">
    <source>
        <dbReference type="Proteomes" id="UP000697710"/>
    </source>
</evidence>
<dbReference type="GO" id="GO:0015562">
    <property type="term" value="F:efflux transmembrane transporter activity"/>
    <property type="evidence" value="ECO:0007669"/>
    <property type="project" value="TreeGrafter"/>
</dbReference>
<dbReference type="SUPFAM" id="SSF111369">
    <property type="entry name" value="HlyD-like secretion proteins"/>
    <property type="match status" value="1"/>
</dbReference>
<accession>A0A956M5J6</accession>
<evidence type="ECO:0000259" key="2">
    <source>
        <dbReference type="Pfam" id="PF25917"/>
    </source>
</evidence>
<evidence type="ECO:0000313" key="3">
    <source>
        <dbReference type="EMBL" id="MCA9730266.1"/>
    </source>
</evidence>
<dbReference type="AlphaFoldDB" id="A0A956M5J6"/>
<dbReference type="InterPro" id="IPR058625">
    <property type="entry name" value="MdtA-like_BSH"/>
</dbReference>
<sequence length="157" mass="16261">MTPRLPQHVHAQRPTAPAELPATVRMPGSVGSRWETRRIGRAPFWIVLVAACVALSSGCGKDHEGGAQAGNRPQGPGAGHPQGPGGGPPTPAVAVAVEQPLKGPIQTYYRTTASLDASNEAAVTARVSGVVTALQCEEGDQVGKDQVLLRIDPTAYD</sequence>
<dbReference type="Pfam" id="PF25917">
    <property type="entry name" value="BSH_RND"/>
    <property type="match status" value="1"/>
</dbReference>
<dbReference type="PANTHER" id="PTHR30469:SF38">
    <property type="entry name" value="HLYD FAMILY SECRETION PROTEIN"/>
    <property type="match status" value="1"/>
</dbReference>
<feature type="domain" description="Multidrug resistance protein MdtA-like barrel-sandwich hybrid" evidence="2">
    <location>
        <begin position="119"/>
        <end position="156"/>
    </location>
</feature>